<evidence type="ECO:0000313" key="6">
    <source>
        <dbReference type="Proteomes" id="UP000295504"/>
    </source>
</evidence>
<keyword evidence="2" id="KW-0547">Nucleotide-binding</keyword>
<keyword evidence="6" id="KW-1185">Reference proteome</keyword>
<dbReference type="EMBL" id="SLYC01000091">
    <property type="protein sequence ID" value="TCP92157.1"/>
    <property type="molecule type" value="Genomic_DNA"/>
</dbReference>
<dbReference type="PANTHER" id="PTHR42939:SF3">
    <property type="entry name" value="ABC TRANSPORTER ATP-BINDING COMPONENT"/>
    <property type="match status" value="1"/>
</dbReference>
<dbReference type="Pfam" id="PF00005">
    <property type="entry name" value="ABC_tran"/>
    <property type="match status" value="1"/>
</dbReference>
<name>A0A4R2SPR4_9FIRM</name>
<evidence type="ECO:0000256" key="2">
    <source>
        <dbReference type="ARBA" id="ARBA00022741"/>
    </source>
</evidence>
<dbReference type="GO" id="GO:0005524">
    <property type="term" value="F:ATP binding"/>
    <property type="evidence" value="ECO:0007669"/>
    <property type="project" value="UniProtKB-KW"/>
</dbReference>
<dbReference type="InterPro" id="IPR027417">
    <property type="entry name" value="P-loop_NTPase"/>
</dbReference>
<dbReference type="Gene3D" id="3.40.50.300">
    <property type="entry name" value="P-loop containing nucleotide triphosphate hydrolases"/>
    <property type="match status" value="1"/>
</dbReference>
<proteinExistence type="predicted"/>
<gene>
    <name evidence="5" type="ORF">EDD79_10913</name>
</gene>
<dbReference type="OrthoDB" id="9804819at2"/>
<accession>A0A4R2SPR4</accession>
<dbReference type="InterPro" id="IPR003439">
    <property type="entry name" value="ABC_transporter-like_ATP-bd"/>
</dbReference>
<feature type="domain" description="ABC transporter" evidence="4">
    <location>
        <begin position="5"/>
        <end position="230"/>
    </location>
</feature>
<dbReference type="PANTHER" id="PTHR42939">
    <property type="entry name" value="ABC TRANSPORTER ATP-BINDING PROTEIN ALBC-RELATED"/>
    <property type="match status" value="1"/>
</dbReference>
<reference evidence="5 6" key="1">
    <citation type="submission" date="2019-03" db="EMBL/GenBank/DDBJ databases">
        <title>Genomic Encyclopedia of Type Strains, Phase IV (KMG-IV): sequencing the most valuable type-strain genomes for metagenomic binning, comparative biology and taxonomic classification.</title>
        <authorList>
            <person name="Goeker M."/>
        </authorList>
    </citation>
    <scope>NUCLEOTIDE SEQUENCE [LARGE SCALE GENOMIC DNA]</scope>
    <source>
        <strain evidence="5 6">DSM 100013</strain>
    </source>
</reference>
<dbReference type="CDD" id="cd03230">
    <property type="entry name" value="ABC_DR_subfamily_A"/>
    <property type="match status" value="1"/>
</dbReference>
<sequence>MDKILELLNVTKEYKGFKLDNISFSLDRGYIMGLVGTSGSGKTTIIRLIMNLLAKNGGHIKLFGLDNIENEQIVKEKIGFVYDENIYPVKLPLSHIGKLIAPFYKTWDQQTFDNYLYRFDLNPNSKIYELSKGMKTKFALAIALSHKAELILMDEPTSGLDPIFRRELLTILQEVIEDGNCSVLFSTHITQDLDRVADFITFIDRGKVILSDSYIDIIEKYRLVKAPKDFFDRNKANVIGIQYGSFGSEGLCLNRDDLNKHEEDIIIAKPTIEDIMFYLSKNLTI</sequence>
<dbReference type="InterPro" id="IPR051782">
    <property type="entry name" value="ABC_Transporter_VariousFunc"/>
</dbReference>
<evidence type="ECO:0000313" key="5">
    <source>
        <dbReference type="EMBL" id="TCP92157.1"/>
    </source>
</evidence>
<dbReference type="InterPro" id="IPR017871">
    <property type="entry name" value="ABC_transporter-like_CS"/>
</dbReference>
<evidence type="ECO:0000259" key="4">
    <source>
        <dbReference type="PROSITE" id="PS50893"/>
    </source>
</evidence>
<keyword evidence="1" id="KW-0813">Transport</keyword>
<protein>
    <submittedName>
        <fullName evidence="5">ABC-2 type transport system ATP-binding protein</fullName>
    </submittedName>
</protein>
<dbReference type="PROSITE" id="PS50893">
    <property type="entry name" value="ABC_TRANSPORTER_2"/>
    <property type="match status" value="1"/>
</dbReference>
<keyword evidence="3 5" id="KW-0067">ATP-binding</keyword>
<organism evidence="5 6">
    <name type="scientific">Serpentinicella alkaliphila</name>
    <dbReference type="NCBI Taxonomy" id="1734049"/>
    <lineage>
        <taxon>Bacteria</taxon>
        <taxon>Bacillati</taxon>
        <taxon>Bacillota</taxon>
        <taxon>Clostridia</taxon>
        <taxon>Peptostreptococcales</taxon>
        <taxon>Natronincolaceae</taxon>
        <taxon>Serpentinicella</taxon>
    </lineage>
</organism>
<dbReference type="InterPro" id="IPR003593">
    <property type="entry name" value="AAA+_ATPase"/>
</dbReference>
<evidence type="ECO:0000256" key="1">
    <source>
        <dbReference type="ARBA" id="ARBA00022448"/>
    </source>
</evidence>
<dbReference type="GO" id="GO:0016887">
    <property type="term" value="F:ATP hydrolysis activity"/>
    <property type="evidence" value="ECO:0007669"/>
    <property type="project" value="InterPro"/>
</dbReference>
<dbReference type="Proteomes" id="UP000295504">
    <property type="component" value="Unassembled WGS sequence"/>
</dbReference>
<dbReference type="PROSITE" id="PS00211">
    <property type="entry name" value="ABC_TRANSPORTER_1"/>
    <property type="match status" value="1"/>
</dbReference>
<dbReference type="AlphaFoldDB" id="A0A4R2SPR4"/>
<dbReference type="RefSeq" id="WP_132849898.1">
    <property type="nucleotide sequence ID" value="NZ_CP058648.1"/>
</dbReference>
<dbReference type="SMART" id="SM00382">
    <property type="entry name" value="AAA"/>
    <property type="match status" value="1"/>
</dbReference>
<dbReference type="SUPFAM" id="SSF52540">
    <property type="entry name" value="P-loop containing nucleoside triphosphate hydrolases"/>
    <property type="match status" value="1"/>
</dbReference>
<comment type="caution">
    <text evidence="5">The sequence shown here is derived from an EMBL/GenBank/DDBJ whole genome shotgun (WGS) entry which is preliminary data.</text>
</comment>
<evidence type="ECO:0000256" key="3">
    <source>
        <dbReference type="ARBA" id="ARBA00022840"/>
    </source>
</evidence>